<dbReference type="GO" id="GO:0005886">
    <property type="term" value="C:plasma membrane"/>
    <property type="evidence" value="ECO:0007669"/>
    <property type="project" value="TreeGrafter"/>
</dbReference>
<dbReference type="GO" id="GO:0034755">
    <property type="term" value="P:iron ion transmembrane transport"/>
    <property type="evidence" value="ECO:0007669"/>
    <property type="project" value="TreeGrafter"/>
</dbReference>
<feature type="region of interest" description="Disordered" evidence="5">
    <location>
        <begin position="1"/>
        <end position="63"/>
    </location>
</feature>
<keyword evidence="4 6" id="KW-0472">Membrane</keyword>
<comment type="subcellular location">
    <subcellularLocation>
        <location evidence="1">Membrane</location>
        <topology evidence="1">Multi-pass membrane protein</topology>
    </subcellularLocation>
</comment>
<comment type="caution">
    <text evidence="7">The sequence shown here is derived from an EMBL/GenBank/DDBJ whole genome shotgun (WGS) entry which is preliminary data.</text>
</comment>
<gene>
    <name evidence="7" type="ORF">BCL67_102199</name>
</gene>
<keyword evidence="2 6" id="KW-0812">Transmembrane</keyword>
<feature type="transmembrane region" description="Helical" evidence="6">
    <location>
        <begin position="371"/>
        <end position="388"/>
    </location>
</feature>
<proteinExistence type="predicted"/>
<feature type="compositionally biased region" description="Polar residues" evidence="5">
    <location>
        <begin position="1"/>
        <end position="12"/>
    </location>
</feature>
<feature type="transmembrane region" description="Helical" evidence="6">
    <location>
        <begin position="207"/>
        <end position="225"/>
    </location>
</feature>
<reference evidence="7 8" key="1">
    <citation type="submission" date="2018-03" db="EMBL/GenBank/DDBJ databases">
        <title>Comparative analysis of microorganisms from saline springs in Andes Mountain Range, Colombia.</title>
        <authorList>
            <person name="Rubin E."/>
        </authorList>
    </citation>
    <scope>NUCLEOTIDE SEQUENCE [LARGE SCALE GENOMIC DNA]</scope>
    <source>
        <strain evidence="7 8">CG 35</strain>
    </source>
</reference>
<dbReference type="GO" id="GO:0015086">
    <property type="term" value="F:cadmium ion transmembrane transporter activity"/>
    <property type="evidence" value="ECO:0007669"/>
    <property type="project" value="TreeGrafter"/>
</dbReference>
<evidence type="ECO:0000256" key="2">
    <source>
        <dbReference type="ARBA" id="ARBA00022692"/>
    </source>
</evidence>
<accession>A0A2T0YSC4</accession>
<feature type="transmembrane region" description="Helical" evidence="6">
    <location>
        <begin position="178"/>
        <end position="195"/>
    </location>
</feature>
<dbReference type="Proteomes" id="UP000238217">
    <property type="component" value="Unassembled WGS sequence"/>
</dbReference>
<dbReference type="Pfam" id="PF01566">
    <property type="entry name" value="Nramp"/>
    <property type="match status" value="1"/>
</dbReference>
<keyword evidence="8" id="KW-1185">Reference proteome</keyword>
<feature type="transmembrane region" description="Helical" evidence="6">
    <location>
        <begin position="335"/>
        <end position="359"/>
    </location>
</feature>
<dbReference type="EMBL" id="PVTY01000002">
    <property type="protein sequence ID" value="PRZ18534.1"/>
    <property type="molecule type" value="Genomic_DNA"/>
</dbReference>
<feature type="transmembrane region" description="Helical" evidence="6">
    <location>
        <begin position="245"/>
        <end position="265"/>
    </location>
</feature>
<dbReference type="InterPro" id="IPR001046">
    <property type="entry name" value="NRAMP_fam"/>
</dbReference>
<protein>
    <submittedName>
        <fullName evidence="7">Mn2+/Fe2+ NRAMP family transporter</fullName>
    </submittedName>
</protein>
<feature type="transmembrane region" description="Helical" evidence="6">
    <location>
        <begin position="286"/>
        <end position="315"/>
    </location>
</feature>
<evidence type="ECO:0000313" key="7">
    <source>
        <dbReference type="EMBL" id="PRZ18534.1"/>
    </source>
</evidence>
<organism evidence="7 8">
    <name type="scientific">Nesterenkonia sandarakina</name>
    <dbReference type="NCBI Taxonomy" id="272918"/>
    <lineage>
        <taxon>Bacteria</taxon>
        <taxon>Bacillati</taxon>
        <taxon>Actinomycetota</taxon>
        <taxon>Actinomycetes</taxon>
        <taxon>Micrococcales</taxon>
        <taxon>Micrococcaceae</taxon>
        <taxon>Nesterenkonia</taxon>
    </lineage>
</organism>
<name>A0A2T0YSC4_9MICC</name>
<dbReference type="AlphaFoldDB" id="A0A2T0YSC4"/>
<evidence type="ECO:0000256" key="4">
    <source>
        <dbReference type="ARBA" id="ARBA00023136"/>
    </source>
</evidence>
<keyword evidence="3 6" id="KW-1133">Transmembrane helix</keyword>
<feature type="transmembrane region" description="Helical" evidence="6">
    <location>
        <begin position="103"/>
        <end position="124"/>
    </location>
</feature>
<feature type="transmembrane region" description="Helical" evidence="6">
    <location>
        <begin position="145"/>
        <end position="166"/>
    </location>
</feature>
<dbReference type="PANTHER" id="PTHR11706:SF2">
    <property type="entry name" value="TRANSPORTER PROTEIN"/>
    <property type="match status" value="1"/>
</dbReference>
<feature type="transmembrane region" description="Helical" evidence="6">
    <location>
        <begin position="429"/>
        <end position="449"/>
    </location>
</feature>
<evidence type="ECO:0000256" key="5">
    <source>
        <dbReference type="SAM" id="MobiDB-lite"/>
    </source>
</evidence>
<feature type="transmembrane region" description="Helical" evidence="6">
    <location>
        <begin position="72"/>
        <end position="91"/>
    </location>
</feature>
<evidence type="ECO:0000313" key="8">
    <source>
        <dbReference type="Proteomes" id="UP000238217"/>
    </source>
</evidence>
<feature type="transmembrane region" description="Helical" evidence="6">
    <location>
        <begin position="394"/>
        <end position="417"/>
    </location>
</feature>
<dbReference type="PANTHER" id="PTHR11706">
    <property type="entry name" value="SOLUTE CARRIER PROTEIN FAMILY 11 MEMBER"/>
    <property type="match status" value="1"/>
</dbReference>
<feature type="compositionally biased region" description="Basic and acidic residues" evidence="5">
    <location>
        <begin position="16"/>
        <end position="40"/>
    </location>
</feature>
<evidence type="ECO:0000256" key="1">
    <source>
        <dbReference type="ARBA" id="ARBA00004141"/>
    </source>
</evidence>
<dbReference type="Gene3D" id="1.20.1740.10">
    <property type="entry name" value="Amino acid/polyamine transporter I"/>
    <property type="match status" value="1"/>
</dbReference>
<dbReference type="GO" id="GO:0005384">
    <property type="term" value="F:manganese ion transmembrane transporter activity"/>
    <property type="evidence" value="ECO:0007669"/>
    <property type="project" value="TreeGrafter"/>
</dbReference>
<sequence>MADASTPRSSSADAPRTPKTEDTPPIDDATHRDGTHREATLSDGTVSAGHPGRTETDSPEASGPMLIRTRRTALLGAMFLMATSAVGPGFITQTATFTYQLGAAFGFAILISVLVDIAVQLNVWRVLGVSGLYAQTLGNRILPGLGWALAALIFFGGIVFNIGNIAGAGLGLNAMTGMDARIGGALSVILALLIFLSKKAGIALDRIVVACGAVLILLMIFMAVTTAPPLGEALRQTFVPDQVEFLVITTLIGGTVGGYITYAGAHRLIASGNTGVENVKAISQTSVLGIMVATLIRFLLFLAVLGVVSTGVVLAEDNVAADAFSVALGEIGLRVFGAVFWVAAITSILGCTYTTVSFLTTKNTKDRTKNLYFFGFLVITTAVYLMLGQAPQTLLIMAGAFNGTVLPLGFAVILYVAWRRRDLLQGYKYPKWLLILGVVVWLLTIYMGYNSLGGLASLWTEG</sequence>
<evidence type="ECO:0000256" key="3">
    <source>
        <dbReference type="ARBA" id="ARBA00022989"/>
    </source>
</evidence>
<evidence type="ECO:0000256" key="6">
    <source>
        <dbReference type="SAM" id="Phobius"/>
    </source>
</evidence>